<protein>
    <submittedName>
        <fullName evidence="1">Uncharacterized protein</fullName>
    </submittedName>
</protein>
<sequence length="120" mass="13661">MSFQFANPARALSPVDELGHLRKQIAHLKAREAELRAVLLSDPRACAGERFHATIRIHEQRVLRRDRLPDTVLNDATLWETRKSRHVIVDELPVETARSQAALELQSNADDDDFAVIEPF</sequence>
<dbReference type="EMBL" id="JANFFA010000003">
    <property type="protein sequence ID" value="MDQ2094723.1"/>
    <property type="molecule type" value="Genomic_DNA"/>
</dbReference>
<dbReference type="RefSeq" id="WP_317626338.1">
    <property type="nucleotide sequence ID" value="NZ_JANFFA010000003.1"/>
</dbReference>
<dbReference type="Proteomes" id="UP001227162">
    <property type="component" value="Unassembled WGS sequence"/>
</dbReference>
<organism evidence="1 2">
    <name type="scientific">Rhodalgimonas zhirmunskyi</name>
    <dbReference type="NCBI Taxonomy" id="2964767"/>
    <lineage>
        <taxon>Bacteria</taxon>
        <taxon>Pseudomonadati</taxon>
        <taxon>Pseudomonadota</taxon>
        <taxon>Alphaproteobacteria</taxon>
        <taxon>Rhodobacterales</taxon>
        <taxon>Roseobacteraceae</taxon>
        <taxon>Rhodalgimonas</taxon>
    </lineage>
</organism>
<dbReference type="AlphaFoldDB" id="A0AAJ1UBE9"/>
<evidence type="ECO:0000313" key="1">
    <source>
        <dbReference type="EMBL" id="MDQ2094723.1"/>
    </source>
</evidence>
<accession>A0AAJ1UBE9</accession>
<reference evidence="1" key="1">
    <citation type="submission" date="2022-07" db="EMBL/GenBank/DDBJ databases">
        <authorList>
            <person name="Otstavnykh N."/>
            <person name="Isaeva M."/>
            <person name="Bystritskaya E."/>
        </authorList>
    </citation>
    <scope>NUCLEOTIDE SEQUENCE</scope>
    <source>
        <strain evidence="1">10Alg 79</strain>
    </source>
</reference>
<gene>
    <name evidence="1" type="ORF">NOI20_11430</name>
</gene>
<keyword evidence="2" id="KW-1185">Reference proteome</keyword>
<comment type="caution">
    <text evidence="1">The sequence shown here is derived from an EMBL/GenBank/DDBJ whole genome shotgun (WGS) entry which is preliminary data.</text>
</comment>
<evidence type="ECO:0000313" key="2">
    <source>
        <dbReference type="Proteomes" id="UP001227162"/>
    </source>
</evidence>
<reference evidence="1" key="2">
    <citation type="submission" date="2023-04" db="EMBL/GenBank/DDBJ databases">
        <title>'Rhodoalgimonas zhirmunskyi' gen. nov., isolated from a red alga.</title>
        <authorList>
            <person name="Nedashkovskaya O.I."/>
            <person name="Otstavnykh N.Y."/>
            <person name="Bystritskaya E.P."/>
            <person name="Balabanova L.A."/>
            <person name="Isaeva M.P."/>
        </authorList>
    </citation>
    <scope>NUCLEOTIDE SEQUENCE</scope>
    <source>
        <strain evidence="1">10Alg 79</strain>
    </source>
</reference>
<proteinExistence type="predicted"/>
<name>A0AAJ1UBE9_9RHOB</name>